<accession>A0ACC0VWT8</accession>
<evidence type="ECO:0000313" key="2">
    <source>
        <dbReference type="Proteomes" id="UP001163321"/>
    </source>
</evidence>
<gene>
    <name evidence="1" type="ORF">PsorP6_010884</name>
</gene>
<evidence type="ECO:0000313" key="1">
    <source>
        <dbReference type="EMBL" id="KAI9910303.1"/>
    </source>
</evidence>
<comment type="caution">
    <text evidence="1">The sequence shown here is derived from an EMBL/GenBank/DDBJ whole genome shotgun (WGS) entry which is preliminary data.</text>
</comment>
<proteinExistence type="predicted"/>
<dbReference type="Proteomes" id="UP001163321">
    <property type="component" value="Chromosome 6"/>
</dbReference>
<protein>
    <submittedName>
        <fullName evidence="1">Uncharacterized protein</fullName>
    </submittedName>
</protein>
<organism evidence="1 2">
    <name type="scientific">Peronosclerospora sorghi</name>
    <dbReference type="NCBI Taxonomy" id="230839"/>
    <lineage>
        <taxon>Eukaryota</taxon>
        <taxon>Sar</taxon>
        <taxon>Stramenopiles</taxon>
        <taxon>Oomycota</taxon>
        <taxon>Peronosporomycetes</taxon>
        <taxon>Peronosporales</taxon>
        <taxon>Peronosporaceae</taxon>
        <taxon>Peronosclerospora</taxon>
    </lineage>
</organism>
<dbReference type="EMBL" id="CM047585">
    <property type="protein sequence ID" value="KAI9910303.1"/>
    <property type="molecule type" value="Genomic_DNA"/>
</dbReference>
<reference evidence="1 2" key="1">
    <citation type="journal article" date="2022" name="bioRxiv">
        <title>The genome of the oomycete Peronosclerospora sorghi, a cosmopolitan pathogen of maize and sorghum, is inflated with dispersed pseudogenes.</title>
        <authorList>
            <person name="Fletcher K."/>
            <person name="Martin F."/>
            <person name="Isakeit T."/>
            <person name="Cavanaugh K."/>
            <person name="Magill C."/>
            <person name="Michelmore R."/>
        </authorList>
    </citation>
    <scope>NUCLEOTIDE SEQUENCE [LARGE SCALE GENOMIC DNA]</scope>
    <source>
        <strain evidence="1">P6</strain>
    </source>
</reference>
<keyword evidence="2" id="KW-1185">Reference proteome</keyword>
<name>A0ACC0VWT8_9STRA</name>
<sequence length="81" mass="9096">MSKEGCLLCAPSIIWDSKDLSKFVMLCDIACEPFELEMLLFPRAESTYNTVAREFLGDQFLYGSIVHEIQGLNDGTVKDSD</sequence>